<dbReference type="STRING" id="1215343.B488_01870"/>
<evidence type="ECO:0000259" key="9">
    <source>
        <dbReference type="SMART" id="SM00382"/>
    </source>
</evidence>
<dbReference type="eggNOG" id="COG1157">
    <property type="taxonomic scope" value="Bacteria"/>
</dbReference>
<proteinExistence type="predicted"/>
<keyword evidence="4" id="KW-0547">Nucleotide-binding</keyword>
<evidence type="ECO:0000313" key="11">
    <source>
        <dbReference type="Proteomes" id="UP000010799"/>
    </source>
</evidence>
<dbReference type="InterPro" id="IPR005714">
    <property type="entry name" value="ATPase_T3SS_FliI/YscN"/>
</dbReference>
<organism evidence="10 11">
    <name type="scientific">Liberibacter crescens (strain BT-1)</name>
    <dbReference type="NCBI Taxonomy" id="1215343"/>
    <lineage>
        <taxon>Bacteria</taxon>
        <taxon>Pseudomonadati</taxon>
        <taxon>Pseudomonadota</taxon>
        <taxon>Alphaproteobacteria</taxon>
        <taxon>Hyphomicrobiales</taxon>
        <taxon>Rhizobiaceae</taxon>
        <taxon>Liberibacter</taxon>
    </lineage>
</organism>
<keyword evidence="5" id="KW-0067">ATP-binding</keyword>
<protein>
    <submittedName>
        <fullName evidence="10">Flagellum-specific ATP synthase FliI</fullName>
    </submittedName>
</protein>
<dbReference type="GO" id="GO:0005737">
    <property type="term" value="C:cytoplasm"/>
    <property type="evidence" value="ECO:0007669"/>
    <property type="project" value="UniProtKB-SubCell"/>
</dbReference>
<evidence type="ECO:0000256" key="4">
    <source>
        <dbReference type="ARBA" id="ARBA00022741"/>
    </source>
</evidence>
<dbReference type="EMBL" id="CP003789">
    <property type="protein sequence ID" value="AGA64180.1"/>
    <property type="molecule type" value="Genomic_DNA"/>
</dbReference>
<dbReference type="Pfam" id="PF00006">
    <property type="entry name" value="ATP-synt_ab"/>
    <property type="match status" value="1"/>
</dbReference>
<dbReference type="KEGG" id="lcc:B488_01870"/>
<comment type="subcellular location">
    <subcellularLocation>
        <location evidence="1">Cytoplasm</location>
    </subcellularLocation>
</comment>
<evidence type="ECO:0000256" key="7">
    <source>
        <dbReference type="ARBA" id="ARBA00022967"/>
    </source>
</evidence>
<sequence>MPKGKLNQLARLTEEYAQKVLIHGGYVRSILSGYYTVSGLSKHVCLGDFVVHKGREFNNLGQVMRVELDFICVCPLEVSKPISLGDLVLFQGPFKIAPTSSWCGRVINALGEAIDGRPALEKGRSIMSISSNAPLSMNRQRVERGFKTGIRVIDIFTPFCHGQRLGVFSGSGVGKSTLLSMLVHVNTFDKIVIALVGERGREVREFIEDVLGNDLENFVIVVATGDESPILRRMAPLTSVTIAEYFCSQGDNVLLIIDSITRFSHAIRELAMSSGELPVARGYPPSVFTELSRLLERTGPGIEGKGNITAIVSILVDGDNHNDPISDSVRGILDGHIVLKRSLAEEGRYPPVDPLASISRLAHKVWNLEESQLVSRLKLLISRFEETRDFRLVGGYRSGVDLDLDIAVQQVPVIYEFLKQLPNQDLSSDAFSDMAMILKAQ</sequence>
<dbReference type="PATRIC" id="fig|1215343.11.peg.196"/>
<dbReference type="GO" id="GO:0030254">
    <property type="term" value="P:protein secretion by the type III secretion system"/>
    <property type="evidence" value="ECO:0007669"/>
    <property type="project" value="InterPro"/>
</dbReference>
<feature type="domain" description="AAA+ ATPase" evidence="9">
    <location>
        <begin position="161"/>
        <end position="343"/>
    </location>
</feature>
<dbReference type="CDD" id="cd01136">
    <property type="entry name" value="ATPase_flagellum-secretory_path_III"/>
    <property type="match status" value="1"/>
</dbReference>
<dbReference type="HOGENOM" id="CLU_022398_5_1_5"/>
<keyword evidence="7" id="KW-1278">Translocase</keyword>
<dbReference type="PANTHER" id="PTHR15184:SF9">
    <property type="entry name" value="SPI-1 TYPE 3 SECRETION SYSTEM ATPASE"/>
    <property type="match status" value="1"/>
</dbReference>
<comment type="catalytic activity">
    <reaction evidence="8">
        <text>ATP + H2O + cellular proteinSide 1 = ADP + phosphate + cellular proteinSide 2.</text>
        <dbReference type="EC" id="7.4.2.8"/>
    </reaction>
</comment>
<evidence type="ECO:0000256" key="1">
    <source>
        <dbReference type="ARBA" id="ARBA00004496"/>
    </source>
</evidence>
<dbReference type="InterPro" id="IPR040627">
    <property type="entry name" value="T3SS_ATPase_C"/>
</dbReference>
<keyword evidence="11" id="KW-1185">Reference proteome</keyword>
<dbReference type="InterPro" id="IPR027417">
    <property type="entry name" value="P-loop_NTPase"/>
</dbReference>
<evidence type="ECO:0000313" key="10">
    <source>
        <dbReference type="EMBL" id="AGA64180.1"/>
    </source>
</evidence>
<dbReference type="InterPro" id="IPR003593">
    <property type="entry name" value="AAA+_ATPase"/>
</dbReference>
<evidence type="ECO:0000256" key="2">
    <source>
        <dbReference type="ARBA" id="ARBA00022448"/>
    </source>
</evidence>
<dbReference type="Pfam" id="PF18269">
    <property type="entry name" value="T3SS_ATPase_C"/>
    <property type="match status" value="1"/>
</dbReference>
<dbReference type="Proteomes" id="UP000010799">
    <property type="component" value="Chromosome"/>
</dbReference>
<dbReference type="SUPFAM" id="SSF52540">
    <property type="entry name" value="P-loop containing nucleoside triphosphate hydrolases"/>
    <property type="match status" value="1"/>
</dbReference>
<evidence type="ECO:0000256" key="5">
    <source>
        <dbReference type="ARBA" id="ARBA00022840"/>
    </source>
</evidence>
<dbReference type="SMART" id="SM00382">
    <property type="entry name" value="AAA"/>
    <property type="match status" value="1"/>
</dbReference>
<dbReference type="InterPro" id="IPR000194">
    <property type="entry name" value="ATPase_F1/V1/A1_a/bsu_nucl-bd"/>
</dbReference>
<evidence type="ECO:0000256" key="3">
    <source>
        <dbReference type="ARBA" id="ARBA00022490"/>
    </source>
</evidence>
<keyword evidence="2" id="KW-0813">Transport</keyword>
<dbReference type="InterPro" id="IPR020003">
    <property type="entry name" value="ATPase_a/bsu_AS"/>
</dbReference>
<dbReference type="Gene3D" id="3.40.50.12240">
    <property type="match status" value="1"/>
</dbReference>
<name>L0ETM3_LIBCB</name>
<dbReference type="NCBIfam" id="TIGR01026">
    <property type="entry name" value="fliI_yscN"/>
    <property type="match status" value="1"/>
</dbReference>
<dbReference type="GO" id="GO:0030257">
    <property type="term" value="C:type III protein secretion system complex"/>
    <property type="evidence" value="ECO:0007669"/>
    <property type="project" value="InterPro"/>
</dbReference>
<keyword evidence="3" id="KW-0963">Cytoplasm</keyword>
<dbReference type="RefSeq" id="WP_015272607.1">
    <property type="nucleotide sequence ID" value="NC_019907.1"/>
</dbReference>
<dbReference type="InterPro" id="IPR050053">
    <property type="entry name" value="ATPase_alpha/beta_chains"/>
</dbReference>
<gene>
    <name evidence="10" type="ordered locus">B488_01870</name>
</gene>
<dbReference type="GO" id="GO:0005524">
    <property type="term" value="F:ATP binding"/>
    <property type="evidence" value="ECO:0007669"/>
    <property type="project" value="UniProtKB-KW"/>
</dbReference>
<evidence type="ECO:0000256" key="8">
    <source>
        <dbReference type="ARBA" id="ARBA00034006"/>
    </source>
</evidence>
<reference evidence="10 11" key="1">
    <citation type="journal article" date="2012" name="Stand. Genomic Sci.">
        <title>Complete genome sequence of Liberibacter crescens BT-1.</title>
        <authorList>
            <person name="Leonard M.T."/>
            <person name="Fagen J.R."/>
            <person name="Davis-Richardson A.G."/>
            <person name="Davis M.J."/>
            <person name="Triplett E.W."/>
        </authorList>
    </citation>
    <scope>NUCLEOTIDE SEQUENCE [LARGE SCALE GENOMIC DNA]</scope>
    <source>
        <strain evidence="10 11">BT-1</strain>
    </source>
</reference>
<dbReference type="PANTHER" id="PTHR15184">
    <property type="entry name" value="ATP SYNTHASE"/>
    <property type="match status" value="1"/>
</dbReference>
<dbReference type="PROSITE" id="PS00152">
    <property type="entry name" value="ATPASE_ALPHA_BETA"/>
    <property type="match status" value="1"/>
</dbReference>
<keyword evidence="6" id="KW-0653">Protein transport</keyword>
<dbReference type="GO" id="GO:0046933">
    <property type="term" value="F:proton-transporting ATP synthase activity, rotational mechanism"/>
    <property type="evidence" value="ECO:0007669"/>
    <property type="project" value="TreeGrafter"/>
</dbReference>
<dbReference type="GO" id="GO:0008564">
    <property type="term" value="F:protein-exporting ATPase activity"/>
    <property type="evidence" value="ECO:0007669"/>
    <property type="project" value="UniProtKB-EC"/>
</dbReference>
<dbReference type="AlphaFoldDB" id="L0ETM3"/>
<dbReference type="GO" id="GO:0016887">
    <property type="term" value="F:ATP hydrolysis activity"/>
    <property type="evidence" value="ECO:0007669"/>
    <property type="project" value="InterPro"/>
</dbReference>
<accession>L0ETM3</accession>
<evidence type="ECO:0000256" key="6">
    <source>
        <dbReference type="ARBA" id="ARBA00022927"/>
    </source>
</evidence>